<keyword evidence="3" id="KW-0460">Magnesium</keyword>
<keyword evidence="6" id="KW-1185">Reference proteome</keyword>
<name>A0A1Y6EIP2_9GAMM</name>
<keyword evidence="5" id="KW-0418">Kinase</keyword>
<dbReference type="OrthoDB" id="9788272at2"/>
<feature type="domain" description="MobA-like NTP transferase" evidence="4">
    <location>
        <begin position="3"/>
        <end position="123"/>
    </location>
</feature>
<reference evidence="6" key="1">
    <citation type="submission" date="2017-04" db="EMBL/GenBank/DDBJ databases">
        <authorList>
            <person name="Varghese N."/>
            <person name="Submissions S."/>
        </authorList>
    </citation>
    <scope>NUCLEOTIDE SEQUENCE [LARGE SCALE GENOMIC DNA]</scope>
</reference>
<accession>A0A1Y6EIP2</accession>
<dbReference type="PANTHER" id="PTHR43584">
    <property type="entry name" value="NUCLEOTIDYL TRANSFERASE"/>
    <property type="match status" value="1"/>
</dbReference>
<dbReference type="GO" id="GO:0016779">
    <property type="term" value="F:nucleotidyltransferase activity"/>
    <property type="evidence" value="ECO:0007669"/>
    <property type="project" value="UniProtKB-KW"/>
</dbReference>
<dbReference type="GO" id="GO:0016301">
    <property type="term" value="F:kinase activity"/>
    <property type="evidence" value="ECO:0007669"/>
    <property type="project" value="UniProtKB-KW"/>
</dbReference>
<dbReference type="RefSeq" id="WP_086433841.1">
    <property type="nucleotide sequence ID" value="NZ_FXWH01000001.1"/>
</dbReference>
<evidence type="ECO:0000313" key="6">
    <source>
        <dbReference type="Proteomes" id="UP000194450"/>
    </source>
</evidence>
<dbReference type="Proteomes" id="UP000194450">
    <property type="component" value="Unassembled WGS sequence"/>
</dbReference>
<sequence>MRVIILAAGLGSRLRPHTDVVPKCLVKLGGKPLIQYQLEALHQAGINTADIAICSGYLSEKLEYLNIKLFKNEIYDKSNMVESLFCGESHMQEGEDLLICYSDIVYEPQLIKSLINTQGEVVVSADLDWLKLWSHRMDNPLDDAETFKTDNGRICELGEKPDSYDDIEAQFVGLIKVSGSRISQFIDFYRDLKQKSVYQEPSVQSMYMTSLLSALIANDWVVVPSYHHGGWVEVDTLDDLKTYQSMYDQRRLDGLVRLPSLE</sequence>
<dbReference type="CDD" id="cd02523">
    <property type="entry name" value="PC_cytidylyltransferase"/>
    <property type="match status" value="1"/>
</dbReference>
<dbReference type="InterPro" id="IPR025877">
    <property type="entry name" value="MobA-like_NTP_Trfase"/>
</dbReference>
<dbReference type="EMBL" id="FXWH01000001">
    <property type="protein sequence ID" value="SMQ62229.1"/>
    <property type="molecule type" value="Genomic_DNA"/>
</dbReference>
<protein>
    <submittedName>
        <fullName evidence="5">Choline kinase</fullName>
    </submittedName>
</protein>
<organism evidence="5 6">
    <name type="scientific">Pseudidiomarina planktonica</name>
    <dbReference type="NCBI Taxonomy" id="1323738"/>
    <lineage>
        <taxon>Bacteria</taxon>
        <taxon>Pseudomonadati</taxon>
        <taxon>Pseudomonadota</taxon>
        <taxon>Gammaproteobacteria</taxon>
        <taxon>Alteromonadales</taxon>
        <taxon>Idiomarinaceae</taxon>
        <taxon>Pseudidiomarina</taxon>
    </lineage>
</organism>
<dbReference type="InterPro" id="IPR029044">
    <property type="entry name" value="Nucleotide-diphossugar_trans"/>
</dbReference>
<dbReference type="Gene3D" id="3.90.550.10">
    <property type="entry name" value="Spore Coat Polysaccharide Biosynthesis Protein SpsA, Chain A"/>
    <property type="match status" value="1"/>
</dbReference>
<dbReference type="Pfam" id="PF12804">
    <property type="entry name" value="NTP_transf_3"/>
    <property type="match status" value="1"/>
</dbReference>
<dbReference type="InterPro" id="IPR050065">
    <property type="entry name" value="GlmU-like"/>
</dbReference>
<dbReference type="SUPFAM" id="SSF53448">
    <property type="entry name" value="Nucleotide-diphospho-sugar transferases"/>
    <property type="match status" value="1"/>
</dbReference>
<proteinExistence type="predicted"/>
<keyword evidence="2" id="KW-0548">Nucleotidyltransferase</keyword>
<evidence type="ECO:0000256" key="3">
    <source>
        <dbReference type="ARBA" id="ARBA00022842"/>
    </source>
</evidence>
<evidence type="ECO:0000256" key="2">
    <source>
        <dbReference type="ARBA" id="ARBA00022695"/>
    </source>
</evidence>
<evidence type="ECO:0000313" key="5">
    <source>
        <dbReference type="EMBL" id="SMQ62229.1"/>
    </source>
</evidence>
<dbReference type="AlphaFoldDB" id="A0A1Y6EIP2"/>
<dbReference type="PANTHER" id="PTHR43584:SF8">
    <property type="entry name" value="N-ACETYLMURAMATE ALPHA-1-PHOSPHATE URIDYLYLTRANSFERASE"/>
    <property type="match status" value="1"/>
</dbReference>
<evidence type="ECO:0000259" key="4">
    <source>
        <dbReference type="Pfam" id="PF12804"/>
    </source>
</evidence>
<keyword evidence="1" id="KW-0808">Transferase</keyword>
<gene>
    <name evidence="5" type="ORF">SAMN06297229_0678</name>
</gene>
<evidence type="ECO:0000256" key="1">
    <source>
        <dbReference type="ARBA" id="ARBA00022679"/>
    </source>
</evidence>